<comment type="function">
    <text evidence="7">Binds to the 23S rRNA.</text>
</comment>
<organism evidence="9 10">
    <name type="scientific">Snodgrassella alvi</name>
    <dbReference type="NCBI Taxonomy" id="1196083"/>
    <lineage>
        <taxon>Bacteria</taxon>
        <taxon>Pseudomonadati</taxon>
        <taxon>Pseudomonadota</taxon>
        <taxon>Betaproteobacteria</taxon>
        <taxon>Neisseriales</taxon>
        <taxon>Neisseriaceae</taxon>
        <taxon>Snodgrassella</taxon>
    </lineage>
</organism>
<name>A0A2N9Y1K8_9NEIS</name>
<keyword evidence="3 7" id="KW-0694">RNA-binding</keyword>
<dbReference type="GO" id="GO:1990904">
    <property type="term" value="C:ribonucleoprotein complex"/>
    <property type="evidence" value="ECO:0007669"/>
    <property type="project" value="UniProtKB-KW"/>
</dbReference>
<dbReference type="AlphaFoldDB" id="A0A2N9Y1K8"/>
<dbReference type="PROSITE" id="PS00651">
    <property type="entry name" value="RIBOSOMAL_L9"/>
    <property type="match status" value="1"/>
</dbReference>
<keyword evidence="4 7" id="KW-0689">Ribosomal protein</keyword>
<evidence type="ECO:0000256" key="1">
    <source>
        <dbReference type="ARBA" id="ARBA00010605"/>
    </source>
</evidence>
<dbReference type="SUPFAM" id="SSF55653">
    <property type="entry name" value="Ribosomal protein L9 C-domain"/>
    <property type="match status" value="1"/>
</dbReference>
<protein>
    <recommendedName>
        <fullName evidence="6 7">Large ribosomal subunit protein bL9</fullName>
    </recommendedName>
</protein>
<dbReference type="NCBIfam" id="TIGR00158">
    <property type="entry name" value="L9"/>
    <property type="match status" value="1"/>
</dbReference>
<proteinExistence type="inferred from homology"/>
<dbReference type="Proteomes" id="UP000231094">
    <property type="component" value="Unassembled WGS sequence"/>
</dbReference>
<dbReference type="EMBL" id="MEIV01000077">
    <property type="protein sequence ID" value="PIT60528.1"/>
    <property type="molecule type" value="Genomic_DNA"/>
</dbReference>
<evidence type="ECO:0000256" key="2">
    <source>
        <dbReference type="ARBA" id="ARBA00022730"/>
    </source>
</evidence>
<dbReference type="GO" id="GO:0019843">
    <property type="term" value="F:rRNA binding"/>
    <property type="evidence" value="ECO:0007669"/>
    <property type="project" value="UniProtKB-UniRule"/>
</dbReference>
<keyword evidence="5 7" id="KW-0687">Ribonucleoprotein</keyword>
<evidence type="ECO:0000256" key="7">
    <source>
        <dbReference type="HAMAP-Rule" id="MF_00503"/>
    </source>
</evidence>
<dbReference type="GO" id="GO:0005840">
    <property type="term" value="C:ribosome"/>
    <property type="evidence" value="ECO:0007669"/>
    <property type="project" value="UniProtKB-KW"/>
</dbReference>
<keyword evidence="2 7" id="KW-0699">rRNA-binding</keyword>
<dbReference type="Pfam" id="PF01281">
    <property type="entry name" value="Ribosomal_L9_N"/>
    <property type="match status" value="1"/>
</dbReference>
<evidence type="ECO:0000256" key="6">
    <source>
        <dbReference type="ARBA" id="ARBA00035292"/>
    </source>
</evidence>
<accession>A0A2N9Y1K8</accession>
<sequence>MQIILLEKVGGLGNLGDLVNVKNGYARNFLIPQGKAQRANAANLAAFEEKRAEYEAHQAAVLADAEARKLKLDGQNISVAQKAGVDGRLFGSVTTYDIAEAIKAAIGVEVVKANVRLPNGPLKAIGEYEIEVALHSDAVAAITVTVVAAAE</sequence>
<evidence type="ECO:0000256" key="3">
    <source>
        <dbReference type="ARBA" id="ARBA00022884"/>
    </source>
</evidence>
<dbReference type="RefSeq" id="WP_100116174.1">
    <property type="nucleotide sequence ID" value="NZ_MEIV01000077.1"/>
</dbReference>
<feature type="domain" description="Ribosomal protein L9" evidence="8">
    <location>
        <begin position="13"/>
        <end position="40"/>
    </location>
</feature>
<evidence type="ECO:0000313" key="10">
    <source>
        <dbReference type="Proteomes" id="UP000231094"/>
    </source>
</evidence>
<dbReference type="HAMAP" id="MF_00503">
    <property type="entry name" value="Ribosomal_bL9"/>
    <property type="match status" value="1"/>
</dbReference>
<dbReference type="InterPro" id="IPR009027">
    <property type="entry name" value="Ribosomal_bL9/RNase_H1_N"/>
</dbReference>
<dbReference type="SUPFAM" id="SSF55658">
    <property type="entry name" value="L9 N-domain-like"/>
    <property type="match status" value="1"/>
</dbReference>
<evidence type="ECO:0000256" key="5">
    <source>
        <dbReference type="ARBA" id="ARBA00023274"/>
    </source>
</evidence>
<dbReference type="PANTHER" id="PTHR21368">
    <property type="entry name" value="50S RIBOSOMAL PROTEIN L9"/>
    <property type="match status" value="1"/>
</dbReference>
<dbReference type="InterPro" id="IPR036791">
    <property type="entry name" value="Ribosomal_bL9_C_sf"/>
</dbReference>
<dbReference type="Gene3D" id="3.40.5.10">
    <property type="entry name" value="Ribosomal protein L9, N-terminal domain"/>
    <property type="match status" value="1"/>
</dbReference>
<comment type="caution">
    <text evidence="9">The sequence shown here is derived from an EMBL/GenBank/DDBJ whole genome shotgun (WGS) entry which is preliminary data.</text>
</comment>
<dbReference type="GO" id="GO:0003735">
    <property type="term" value="F:structural constituent of ribosome"/>
    <property type="evidence" value="ECO:0007669"/>
    <property type="project" value="InterPro"/>
</dbReference>
<dbReference type="Pfam" id="PF03948">
    <property type="entry name" value="Ribosomal_L9_C"/>
    <property type="match status" value="1"/>
</dbReference>
<dbReference type="InterPro" id="IPR036935">
    <property type="entry name" value="Ribosomal_bL9_N_sf"/>
</dbReference>
<reference evidence="9 10" key="1">
    <citation type="journal article" date="2017" name="MBio">
        <title>Type VI secretion-mediated competition in the bee gut microbiome.</title>
        <authorList>
            <person name="Steele M.I."/>
            <person name="Kwong W.K."/>
            <person name="Powell J.E."/>
            <person name="Whiteley M."/>
            <person name="Moran N.A."/>
        </authorList>
    </citation>
    <scope>NUCLEOTIDE SEQUENCE [LARGE SCALE GENOMIC DNA]</scope>
    <source>
        <strain evidence="9 10">PEB0171</strain>
    </source>
</reference>
<dbReference type="InterPro" id="IPR020069">
    <property type="entry name" value="Ribosomal_bL9_C"/>
</dbReference>
<dbReference type="InterPro" id="IPR000244">
    <property type="entry name" value="Ribosomal_bL9"/>
</dbReference>
<dbReference type="InterPro" id="IPR020070">
    <property type="entry name" value="Ribosomal_bL9_N"/>
</dbReference>
<comment type="similarity">
    <text evidence="1 7">Belongs to the bacterial ribosomal protein bL9 family.</text>
</comment>
<dbReference type="InterPro" id="IPR020594">
    <property type="entry name" value="Ribosomal_bL9_bac/chp"/>
</dbReference>
<gene>
    <name evidence="7" type="primary">rplI</name>
    <name evidence="9" type="ORF">BHC47_01300</name>
</gene>
<evidence type="ECO:0000259" key="8">
    <source>
        <dbReference type="PROSITE" id="PS00651"/>
    </source>
</evidence>
<dbReference type="Gene3D" id="3.10.430.100">
    <property type="entry name" value="Ribosomal protein L9, C-terminal domain"/>
    <property type="match status" value="1"/>
</dbReference>
<evidence type="ECO:0000313" key="9">
    <source>
        <dbReference type="EMBL" id="PIT60528.1"/>
    </source>
</evidence>
<dbReference type="GO" id="GO:0006412">
    <property type="term" value="P:translation"/>
    <property type="evidence" value="ECO:0007669"/>
    <property type="project" value="UniProtKB-UniRule"/>
</dbReference>
<evidence type="ECO:0000256" key="4">
    <source>
        <dbReference type="ARBA" id="ARBA00022980"/>
    </source>
</evidence>